<organism evidence="2 3">
    <name type="scientific">Pseudoalteromonas luteoviolacea</name>
    <dbReference type="NCBI Taxonomy" id="43657"/>
    <lineage>
        <taxon>Bacteria</taxon>
        <taxon>Pseudomonadati</taxon>
        <taxon>Pseudomonadota</taxon>
        <taxon>Gammaproteobacteria</taxon>
        <taxon>Alteromonadales</taxon>
        <taxon>Pseudoalteromonadaceae</taxon>
        <taxon>Pseudoalteromonas</taxon>
    </lineage>
</organism>
<protein>
    <submittedName>
        <fullName evidence="2">Uncharacterized protein</fullName>
    </submittedName>
</protein>
<dbReference type="Proteomes" id="UP000031327">
    <property type="component" value="Unassembled WGS sequence"/>
</dbReference>
<reference evidence="2 3" key="1">
    <citation type="submission" date="2014-12" db="EMBL/GenBank/DDBJ databases">
        <title>Draft Genome Sequence of Pseudoalteromonas luteoviolacea HI1.</title>
        <authorList>
            <person name="Asahina A.Y."/>
            <person name="Hadfield M.G."/>
        </authorList>
    </citation>
    <scope>NUCLEOTIDE SEQUENCE [LARGE SCALE GENOMIC DNA]</scope>
    <source>
        <strain evidence="2 3">HI1</strain>
    </source>
</reference>
<sequence length="171" mass="19296">MRVFVLVLVFFLSLDVGANNTQRLVFTDCWFSVAFNKDWQVTSKPVKKNKCQLEAKHKNSSANLSISVGYSEYLQVLSEHGFDYFNQQWVTVGRQGAIEIAEPVKFKHWQGLKGTVAVGCHDDGGYIGICPHDVLVLRESSMQDGNVLIIKSFSETEMDFSDIYNTLEAAY</sequence>
<name>A0A0C1MI17_9GAMM</name>
<feature type="chain" id="PRO_5002135482" evidence="1">
    <location>
        <begin position="19"/>
        <end position="171"/>
    </location>
</feature>
<proteinExistence type="predicted"/>
<dbReference type="EMBL" id="JWIC01000006">
    <property type="protein sequence ID" value="KID56604.1"/>
    <property type="molecule type" value="Genomic_DNA"/>
</dbReference>
<accession>A0A0C1MI17</accession>
<comment type="caution">
    <text evidence="2">The sequence shown here is derived from an EMBL/GenBank/DDBJ whole genome shotgun (WGS) entry which is preliminary data.</text>
</comment>
<feature type="signal peptide" evidence="1">
    <location>
        <begin position="1"/>
        <end position="18"/>
    </location>
</feature>
<evidence type="ECO:0000313" key="2">
    <source>
        <dbReference type="EMBL" id="KID56604.1"/>
    </source>
</evidence>
<gene>
    <name evidence="2" type="ORF">JF50_11755</name>
</gene>
<evidence type="ECO:0000256" key="1">
    <source>
        <dbReference type="SAM" id="SignalP"/>
    </source>
</evidence>
<keyword evidence="1" id="KW-0732">Signal</keyword>
<dbReference type="AlphaFoldDB" id="A0A0C1MI17"/>
<evidence type="ECO:0000313" key="3">
    <source>
        <dbReference type="Proteomes" id="UP000031327"/>
    </source>
</evidence>